<keyword evidence="1" id="KW-0472">Membrane</keyword>
<dbReference type="EMBL" id="WNKZ01000009">
    <property type="protein sequence ID" value="MTV52154.1"/>
    <property type="molecule type" value="Genomic_DNA"/>
</dbReference>
<evidence type="ECO:0000313" key="3">
    <source>
        <dbReference type="EMBL" id="MTV52154.1"/>
    </source>
</evidence>
<feature type="transmembrane region" description="Helical" evidence="1">
    <location>
        <begin position="49"/>
        <end position="70"/>
    </location>
</feature>
<keyword evidence="1" id="KW-0812">Transmembrane</keyword>
<gene>
    <name evidence="2" type="ORF">GCM10011572_15020</name>
    <name evidence="3" type="ORF">GM672_05330</name>
</gene>
<protein>
    <submittedName>
        <fullName evidence="3">Uncharacterized protein</fullName>
    </submittedName>
</protein>
<reference evidence="2" key="1">
    <citation type="journal article" date="2014" name="Int. J. Syst. Evol. Microbiol.">
        <title>Complete genome of a new Firmicutes species belonging to the dominant human colonic microbiota ('Ruminococcus bicirculans') reveals two chromosomes and a selective capacity to utilize plant glucans.</title>
        <authorList>
            <consortium name="NISC Comparative Sequencing Program"/>
            <person name="Wegmann U."/>
            <person name="Louis P."/>
            <person name="Goesmann A."/>
            <person name="Henrissat B."/>
            <person name="Duncan S.H."/>
            <person name="Flint H.J."/>
        </authorList>
    </citation>
    <scope>NUCLEOTIDE SEQUENCE</scope>
    <source>
        <strain evidence="2">CGMCC 1.15931</strain>
    </source>
</reference>
<feature type="transmembrane region" description="Helical" evidence="1">
    <location>
        <begin position="20"/>
        <end position="37"/>
    </location>
</feature>
<dbReference type="AlphaFoldDB" id="A0A6I3SSZ8"/>
<evidence type="ECO:0000313" key="5">
    <source>
        <dbReference type="Proteomes" id="UP000622638"/>
    </source>
</evidence>
<feature type="transmembrane region" description="Helical" evidence="1">
    <location>
        <begin position="76"/>
        <end position="97"/>
    </location>
</feature>
<keyword evidence="1" id="KW-1133">Transmembrane helix</keyword>
<comment type="caution">
    <text evidence="3">The sequence shown here is derived from an EMBL/GenBank/DDBJ whole genome shotgun (WGS) entry which is preliminary data.</text>
</comment>
<keyword evidence="5" id="KW-1185">Reference proteome</keyword>
<proteinExistence type="predicted"/>
<evidence type="ECO:0000313" key="2">
    <source>
        <dbReference type="EMBL" id="GGB94042.1"/>
    </source>
</evidence>
<dbReference type="RefSeq" id="WP_155469492.1">
    <property type="nucleotide sequence ID" value="NZ_BMKG01000005.1"/>
</dbReference>
<dbReference type="EMBL" id="BMKG01000005">
    <property type="protein sequence ID" value="GGB94042.1"/>
    <property type="molecule type" value="Genomic_DNA"/>
</dbReference>
<evidence type="ECO:0000313" key="4">
    <source>
        <dbReference type="Proteomes" id="UP000430634"/>
    </source>
</evidence>
<evidence type="ECO:0000256" key="1">
    <source>
        <dbReference type="SAM" id="Phobius"/>
    </source>
</evidence>
<dbReference type="Proteomes" id="UP000430634">
    <property type="component" value="Unassembled WGS sequence"/>
</dbReference>
<name>A0A6I3SSZ8_9BURK</name>
<reference evidence="5" key="2">
    <citation type="journal article" date="2019" name="Int. J. Syst. Evol. Microbiol.">
        <title>The Global Catalogue of Microorganisms (GCM) 10K type strain sequencing project: providing services to taxonomists for standard genome sequencing and annotation.</title>
        <authorList>
            <consortium name="The Broad Institute Genomics Platform"/>
            <consortium name="The Broad Institute Genome Sequencing Center for Infectious Disease"/>
            <person name="Wu L."/>
            <person name="Ma J."/>
        </authorList>
    </citation>
    <scope>NUCLEOTIDE SEQUENCE [LARGE SCALE GENOMIC DNA]</scope>
    <source>
        <strain evidence="5">CGMCC 1.15931</strain>
    </source>
</reference>
<reference evidence="3 4" key="3">
    <citation type="submission" date="2019-11" db="EMBL/GenBank/DDBJ databases">
        <title>Type strains purchased from KCTC, JCM and DSMZ.</title>
        <authorList>
            <person name="Lu H."/>
        </authorList>
    </citation>
    <scope>NUCLEOTIDE SEQUENCE [LARGE SCALE GENOMIC DNA]</scope>
    <source>
        <strain evidence="3 4">KCTC 52429</strain>
    </source>
</reference>
<reference evidence="2" key="4">
    <citation type="submission" date="2024-05" db="EMBL/GenBank/DDBJ databases">
        <authorList>
            <person name="Sun Q."/>
            <person name="Zhou Y."/>
        </authorList>
    </citation>
    <scope>NUCLEOTIDE SEQUENCE</scope>
    <source>
        <strain evidence="2">CGMCC 1.15931</strain>
    </source>
</reference>
<sequence length="99" mass="11340">MYWLRKLKEDLRIWPFQNLVLFWIVVCLLAPFARVGWQLVTGMPVTFNPLFLLAPLFLLVKGICLTQGTWEQPSALMQVLRCLAITAAGVVLLLWIVRG</sequence>
<dbReference type="Proteomes" id="UP000622638">
    <property type="component" value="Unassembled WGS sequence"/>
</dbReference>
<accession>A0A6I3SSZ8</accession>
<organism evidence="3 4">
    <name type="scientific">Pseudoduganella buxea</name>
    <dbReference type="NCBI Taxonomy" id="1949069"/>
    <lineage>
        <taxon>Bacteria</taxon>
        <taxon>Pseudomonadati</taxon>
        <taxon>Pseudomonadota</taxon>
        <taxon>Betaproteobacteria</taxon>
        <taxon>Burkholderiales</taxon>
        <taxon>Oxalobacteraceae</taxon>
        <taxon>Telluria group</taxon>
        <taxon>Pseudoduganella</taxon>
    </lineage>
</organism>